<organism evidence="2 3">
    <name type="scientific">Campylobacter concisus</name>
    <dbReference type="NCBI Taxonomy" id="199"/>
    <lineage>
        <taxon>Bacteria</taxon>
        <taxon>Pseudomonadati</taxon>
        <taxon>Campylobacterota</taxon>
        <taxon>Epsilonproteobacteria</taxon>
        <taxon>Campylobacterales</taxon>
        <taxon>Campylobacteraceae</taxon>
        <taxon>Campylobacter</taxon>
    </lineage>
</organism>
<evidence type="ECO:0000313" key="2">
    <source>
        <dbReference type="EMBL" id="AVX45115.1"/>
    </source>
</evidence>
<dbReference type="EMBL" id="CP021643">
    <property type="protein sequence ID" value="AVX45115.1"/>
    <property type="molecule type" value="Genomic_DNA"/>
</dbReference>
<dbReference type="Gene3D" id="2.30.30.290">
    <property type="entry name" value="YopX-like domains"/>
    <property type="match status" value="1"/>
</dbReference>
<evidence type="ECO:0000259" key="1">
    <source>
        <dbReference type="Pfam" id="PF09643"/>
    </source>
</evidence>
<protein>
    <recommendedName>
        <fullName evidence="1">YopX protein domain-containing protein</fullName>
    </recommendedName>
</protein>
<gene>
    <name evidence="2" type="ORF">CCS77_2109</name>
</gene>
<evidence type="ECO:0000313" key="3">
    <source>
        <dbReference type="Proteomes" id="UP000241854"/>
    </source>
</evidence>
<reference evidence="2 3" key="1">
    <citation type="journal article" date="2018" name="Emerg. Microbes Infect.">
        <title>Genomic analysis of oral Campylobacter concisus strains identified a potential bacterial molecular marker associated with active Crohn's disease.</title>
        <authorList>
            <person name="Liu F."/>
            <person name="Ma R."/>
            <person name="Tay C.Y.A."/>
            <person name="Octavia S."/>
            <person name="Lan R."/>
            <person name="Chung H.K.L."/>
            <person name="Riordan S.M."/>
            <person name="Grimm M.C."/>
            <person name="Leong R.W."/>
            <person name="Tanaka M.M."/>
            <person name="Connor S."/>
            <person name="Zhang L."/>
        </authorList>
    </citation>
    <scope>NUCLEOTIDE SEQUENCE [LARGE SCALE GENOMIC DNA]</scope>
    <source>
        <strain evidence="2 3">P2CDO4</strain>
        <plasmid evidence="2">pICON</plasmid>
    </source>
</reference>
<dbReference type="Proteomes" id="UP000241854">
    <property type="component" value="Plasmid pICON"/>
</dbReference>
<dbReference type="InterPro" id="IPR023385">
    <property type="entry name" value="YopX-like_C"/>
</dbReference>
<name>A0A2R4P374_9BACT</name>
<dbReference type="Pfam" id="PF09643">
    <property type="entry name" value="YopX"/>
    <property type="match status" value="1"/>
</dbReference>
<accession>A0A2R4P374</accession>
<keyword evidence="2" id="KW-0614">Plasmid</keyword>
<sequence length="72" mass="7944">MQDTGLKDKNNKKIYDGDILHFSNGNIGKVFLSNLRVGFDVAFDGAIPEELDVGLADRSEVIGNIHENRAIK</sequence>
<geneLocation type="plasmid" evidence="3">
    <name>picon</name>
</geneLocation>
<dbReference type="InterPro" id="IPR019096">
    <property type="entry name" value="YopX_protein"/>
</dbReference>
<feature type="domain" description="YopX protein" evidence="1">
    <location>
        <begin position="1"/>
        <end position="68"/>
    </location>
</feature>
<proteinExistence type="predicted"/>
<dbReference type="SUPFAM" id="SSF159006">
    <property type="entry name" value="YopX-like"/>
    <property type="match status" value="1"/>
</dbReference>
<dbReference type="AlphaFoldDB" id="A0A2R4P374"/>